<organism evidence="2 3">
    <name type="scientific">Andreprevotia lacus DSM 23236</name>
    <dbReference type="NCBI Taxonomy" id="1121001"/>
    <lineage>
        <taxon>Bacteria</taxon>
        <taxon>Pseudomonadati</taxon>
        <taxon>Pseudomonadota</taxon>
        <taxon>Betaproteobacteria</taxon>
        <taxon>Neisseriales</taxon>
        <taxon>Chitinibacteraceae</taxon>
        <taxon>Andreprevotia</taxon>
    </lineage>
</organism>
<dbReference type="OrthoDB" id="9774747at2"/>
<dbReference type="CDD" id="cd00077">
    <property type="entry name" value="HDc"/>
    <property type="match status" value="1"/>
</dbReference>
<dbReference type="SUPFAM" id="SSF109604">
    <property type="entry name" value="HD-domain/PDEase-like"/>
    <property type="match status" value="1"/>
</dbReference>
<dbReference type="AlphaFoldDB" id="A0A1W1X7G4"/>
<gene>
    <name evidence="2" type="ORF">SAMN02745857_00828</name>
</gene>
<dbReference type="PANTHER" id="PTHR43155:SF2">
    <property type="entry name" value="CYCLIC DI-GMP PHOSPHODIESTERASE PA4108"/>
    <property type="match status" value="1"/>
</dbReference>
<feature type="domain" description="HD-GYP" evidence="1">
    <location>
        <begin position="51"/>
        <end position="247"/>
    </location>
</feature>
<dbReference type="PANTHER" id="PTHR43155">
    <property type="entry name" value="CYCLIC DI-GMP PHOSPHODIESTERASE PA4108-RELATED"/>
    <property type="match status" value="1"/>
</dbReference>
<dbReference type="Proteomes" id="UP000192761">
    <property type="component" value="Unassembled WGS sequence"/>
</dbReference>
<keyword evidence="3" id="KW-1185">Reference proteome</keyword>
<proteinExistence type="predicted"/>
<evidence type="ECO:0000313" key="2">
    <source>
        <dbReference type="EMBL" id="SMC19892.1"/>
    </source>
</evidence>
<evidence type="ECO:0000259" key="1">
    <source>
        <dbReference type="PROSITE" id="PS51832"/>
    </source>
</evidence>
<dbReference type="Gene3D" id="1.10.3210.10">
    <property type="entry name" value="Hypothetical protein af1432"/>
    <property type="match status" value="1"/>
</dbReference>
<dbReference type="InterPro" id="IPR037522">
    <property type="entry name" value="HD_GYP_dom"/>
</dbReference>
<protein>
    <submittedName>
        <fullName evidence="2">HD-GYP domain, c-di-GMP phosphodiesterase class II (Or its inactivated variant)</fullName>
    </submittedName>
</protein>
<dbReference type="STRING" id="1121001.SAMN02745857_00828"/>
<name>A0A1W1X7G4_9NEIS</name>
<accession>A0A1W1X7G4</accession>
<sequence length="326" mass="35858">MNPPAQTKPPKRTSIAQVILGARARLADLLMDRDPQYFQSEIIMLAAQIQSACTRNRNVALAMTLLAQDTPYAPRHAVDVGVVVELALKRLGQTESERRPVIAAALTMNIGMQTLQEQLDQQSGPLTTEQRQIMQQHPLASRDELRARGVSDTVWLNCVLQHHETPDGRGYPGKLRGDQLRFEARLLGLADRYCALLSKRAWRSAKSVDSALAQSISPLSAGVDDKLDRLFMETLGFYPPGSVVQLYSGEIGVVKRPGSHELTPVVQALYDADMKPLAEPGERTSGPPDGGIMSVFETQFLDPIPPVDIWGEDAYLPDATPQQDTQ</sequence>
<dbReference type="Pfam" id="PF13487">
    <property type="entry name" value="HD_5"/>
    <property type="match status" value="1"/>
</dbReference>
<evidence type="ECO:0000313" key="3">
    <source>
        <dbReference type="Proteomes" id="UP000192761"/>
    </source>
</evidence>
<reference evidence="2 3" key="1">
    <citation type="submission" date="2017-04" db="EMBL/GenBank/DDBJ databases">
        <authorList>
            <person name="Afonso C.L."/>
            <person name="Miller P.J."/>
            <person name="Scott M.A."/>
            <person name="Spackman E."/>
            <person name="Goraichik I."/>
            <person name="Dimitrov K.M."/>
            <person name="Suarez D.L."/>
            <person name="Swayne D.E."/>
        </authorList>
    </citation>
    <scope>NUCLEOTIDE SEQUENCE [LARGE SCALE GENOMIC DNA]</scope>
    <source>
        <strain evidence="2 3">DSM 23236</strain>
    </source>
</reference>
<dbReference type="EMBL" id="FWXD01000003">
    <property type="protein sequence ID" value="SMC19892.1"/>
    <property type="molecule type" value="Genomic_DNA"/>
</dbReference>
<dbReference type="InterPro" id="IPR003607">
    <property type="entry name" value="HD/PDEase_dom"/>
</dbReference>
<dbReference type="RefSeq" id="WP_139798636.1">
    <property type="nucleotide sequence ID" value="NZ_FWXD01000003.1"/>
</dbReference>
<dbReference type="GO" id="GO:0008081">
    <property type="term" value="F:phosphoric diester hydrolase activity"/>
    <property type="evidence" value="ECO:0007669"/>
    <property type="project" value="UniProtKB-ARBA"/>
</dbReference>
<dbReference type="PROSITE" id="PS51832">
    <property type="entry name" value="HD_GYP"/>
    <property type="match status" value="1"/>
</dbReference>